<feature type="compositionally biased region" description="Polar residues" evidence="1">
    <location>
        <begin position="301"/>
        <end position="324"/>
    </location>
</feature>
<sequence>MSRISHNPAHDAASAGAQRATDAQQRSANAQNARNSAQFAALYRGETTFTYGSAPQSGPTVSSQRARRMADSLARKRRAEKRQQRNLRRGGGDDEGAGERGGAHGERLRVTRDGGQRGGGGGQSQDERDGDHDALALPSVKPRLAAAIPPPSGRLEAIAARFGPGEESARAAAVRDAWESDLLALHKQVAANPQTDVGALVHQLKIDWLQVEQQIGAMPRGGGIAALRERGGTQADRAGHSAGTRPLLPERARHFNLLVGLLWKDTDLPHTRARGARALGALNALRNGVLGRAAAAHEPQETAQNASTDTSGNTALPGASSISAFTRGRAR</sequence>
<evidence type="ECO:0000313" key="3">
    <source>
        <dbReference type="Proteomes" id="UP000183529"/>
    </source>
</evidence>
<comment type="caution">
    <text evidence="2">The sequence shown here is derived from an EMBL/GenBank/DDBJ whole genome shotgun (WGS) entry which is preliminary data.</text>
</comment>
<gene>
    <name evidence="2" type="ORF">SAMN05216550_103352</name>
</gene>
<feature type="region of interest" description="Disordered" evidence="1">
    <location>
        <begin position="294"/>
        <end position="331"/>
    </location>
</feature>
<dbReference type="EMBL" id="FNZM01000003">
    <property type="protein sequence ID" value="SEJ25688.1"/>
    <property type="molecule type" value="Genomic_DNA"/>
</dbReference>
<organism evidence="2 3">
    <name type="scientific">Paraburkholderia tropica</name>
    <dbReference type="NCBI Taxonomy" id="92647"/>
    <lineage>
        <taxon>Bacteria</taxon>
        <taxon>Pseudomonadati</taxon>
        <taxon>Pseudomonadota</taxon>
        <taxon>Betaproteobacteria</taxon>
        <taxon>Burkholderiales</taxon>
        <taxon>Burkholderiaceae</taxon>
        <taxon>Paraburkholderia</taxon>
    </lineage>
</organism>
<feature type="compositionally biased region" description="Polar residues" evidence="1">
    <location>
        <begin position="49"/>
        <end position="64"/>
    </location>
</feature>
<evidence type="ECO:0008006" key="4">
    <source>
        <dbReference type="Google" id="ProtNLM"/>
    </source>
</evidence>
<feature type="region of interest" description="Disordered" evidence="1">
    <location>
        <begin position="1"/>
        <end position="35"/>
    </location>
</feature>
<feature type="compositionally biased region" description="Low complexity" evidence="1">
    <location>
        <begin position="23"/>
        <end position="35"/>
    </location>
</feature>
<dbReference type="RefSeq" id="WP_074982082.1">
    <property type="nucleotide sequence ID" value="NZ_CADFGN010000001.1"/>
</dbReference>
<proteinExistence type="predicted"/>
<accession>A0AAQ1JSY6</accession>
<name>A0AAQ1JSY6_9BURK</name>
<feature type="region of interest" description="Disordered" evidence="1">
    <location>
        <begin position="49"/>
        <end position="149"/>
    </location>
</feature>
<reference evidence="2 3" key="1">
    <citation type="submission" date="2016-10" db="EMBL/GenBank/DDBJ databases">
        <authorList>
            <person name="Varghese N."/>
            <person name="Submissions S."/>
        </authorList>
    </citation>
    <scope>NUCLEOTIDE SEQUENCE [LARGE SCALE GENOMIC DNA]</scope>
    <source>
        <strain evidence="2 3">LMG 22274</strain>
    </source>
</reference>
<evidence type="ECO:0000256" key="1">
    <source>
        <dbReference type="SAM" id="MobiDB-lite"/>
    </source>
</evidence>
<dbReference type="Proteomes" id="UP000183529">
    <property type="component" value="Unassembled WGS sequence"/>
</dbReference>
<feature type="compositionally biased region" description="Basic and acidic residues" evidence="1">
    <location>
        <begin position="97"/>
        <end position="115"/>
    </location>
</feature>
<feature type="compositionally biased region" description="Basic residues" evidence="1">
    <location>
        <begin position="75"/>
        <end position="88"/>
    </location>
</feature>
<feature type="compositionally biased region" description="Basic and acidic residues" evidence="1">
    <location>
        <begin position="125"/>
        <end position="134"/>
    </location>
</feature>
<dbReference type="AlphaFoldDB" id="A0AAQ1JSY6"/>
<protein>
    <recommendedName>
        <fullName evidence="4">Type III secretion system protein</fullName>
    </recommendedName>
</protein>
<evidence type="ECO:0000313" key="2">
    <source>
        <dbReference type="EMBL" id="SEJ25688.1"/>
    </source>
</evidence>